<organism evidence="1 2">
    <name type="scientific">Aspergillus chevalieri</name>
    <name type="common">Eurotium chevalieri</name>
    <dbReference type="NCBI Taxonomy" id="182096"/>
    <lineage>
        <taxon>Eukaryota</taxon>
        <taxon>Fungi</taxon>
        <taxon>Dikarya</taxon>
        <taxon>Ascomycota</taxon>
        <taxon>Pezizomycotina</taxon>
        <taxon>Eurotiomycetes</taxon>
        <taxon>Eurotiomycetidae</taxon>
        <taxon>Eurotiales</taxon>
        <taxon>Aspergillaceae</taxon>
        <taxon>Aspergillus</taxon>
        <taxon>Aspergillus subgen. Aspergillus</taxon>
    </lineage>
</organism>
<dbReference type="GeneID" id="66978702"/>
<dbReference type="AlphaFoldDB" id="A0A7R7VGK8"/>
<reference evidence="1" key="2">
    <citation type="submission" date="2021-02" db="EMBL/GenBank/DDBJ databases">
        <title>Aspergillus chevalieri M1 genome sequence.</title>
        <authorList>
            <person name="Kadooka C."/>
            <person name="Mori K."/>
            <person name="Futagami T."/>
        </authorList>
    </citation>
    <scope>NUCLEOTIDE SEQUENCE</scope>
    <source>
        <strain evidence="1">M1</strain>
    </source>
</reference>
<sequence>MSVELQTYIFHYFWGGYNPGRDPGMDRMIMLTWTLRRELDDQVEELNSVIREAMSDVNGDRRTGQVHCVDIHRDSTATGGARKGLSTYKSEAGA</sequence>
<protein>
    <submittedName>
        <fullName evidence="1">Uncharacterized protein</fullName>
    </submittedName>
</protein>
<keyword evidence="2" id="KW-1185">Reference proteome</keyword>
<gene>
    <name evidence="1" type="ORF">ACHE_11745A</name>
</gene>
<dbReference type="EMBL" id="AP024416">
    <property type="protein sequence ID" value="BCR84343.1"/>
    <property type="molecule type" value="Genomic_DNA"/>
</dbReference>
<dbReference type="KEGG" id="ache:ACHE_11745A"/>
<evidence type="ECO:0000313" key="1">
    <source>
        <dbReference type="EMBL" id="BCR84343.1"/>
    </source>
</evidence>
<dbReference type="RefSeq" id="XP_043132865.1">
    <property type="nucleotide sequence ID" value="XM_043276348.1"/>
</dbReference>
<name>A0A7R7VGK8_ASPCH</name>
<reference evidence="1" key="1">
    <citation type="submission" date="2021-01" db="EMBL/GenBank/DDBJ databases">
        <authorList>
            <consortium name="Aspergillus chevalieri M1 genome sequencing consortium"/>
            <person name="Kazuki M."/>
            <person name="Futagami T."/>
        </authorList>
    </citation>
    <scope>NUCLEOTIDE SEQUENCE</scope>
    <source>
        <strain evidence="1">M1</strain>
    </source>
</reference>
<accession>A0A7R7VGK8</accession>
<proteinExistence type="predicted"/>
<evidence type="ECO:0000313" key="2">
    <source>
        <dbReference type="Proteomes" id="UP000637239"/>
    </source>
</evidence>
<dbReference type="Proteomes" id="UP000637239">
    <property type="component" value="Chromosome 1"/>
</dbReference>